<comment type="caution">
    <text evidence="2">The sequence shown here is derived from an EMBL/GenBank/DDBJ whole genome shotgun (WGS) entry which is preliminary data.</text>
</comment>
<reference evidence="2" key="1">
    <citation type="submission" date="2022-06" db="EMBL/GenBank/DDBJ databases">
        <title>Uncovering the hologenomic basis of an extraordinary plant invasion.</title>
        <authorList>
            <person name="Bieker V.C."/>
            <person name="Martin M.D."/>
            <person name="Gilbert T."/>
            <person name="Hodgins K."/>
            <person name="Battlay P."/>
            <person name="Petersen B."/>
            <person name="Wilson J."/>
        </authorList>
    </citation>
    <scope>NUCLEOTIDE SEQUENCE</scope>
    <source>
        <strain evidence="2">AA19_3_7</strain>
        <tissue evidence="2">Leaf</tissue>
    </source>
</reference>
<evidence type="ECO:0000313" key="2">
    <source>
        <dbReference type="EMBL" id="KAI7737779.1"/>
    </source>
</evidence>
<dbReference type="AlphaFoldDB" id="A0AAD5CBX3"/>
<protein>
    <submittedName>
        <fullName evidence="2">Uncharacterized protein</fullName>
    </submittedName>
</protein>
<organism evidence="2 3">
    <name type="scientific">Ambrosia artemisiifolia</name>
    <name type="common">Common ragweed</name>
    <dbReference type="NCBI Taxonomy" id="4212"/>
    <lineage>
        <taxon>Eukaryota</taxon>
        <taxon>Viridiplantae</taxon>
        <taxon>Streptophyta</taxon>
        <taxon>Embryophyta</taxon>
        <taxon>Tracheophyta</taxon>
        <taxon>Spermatophyta</taxon>
        <taxon>Magnoliopsida</taxon>
        <taxon>eudicotyledons</taxon>
        <taxon>Gunneridae</taxon>
        <taxon>Pentapetalae</taxon>
        <taxon>asterids</taxon>
        <taxon>campanulids</taxon>
        <taxon>Asterales</taxon>
        <taxon>Asteraceae</taxon>
        <taxon>Asteroideae</taxon>
        <taxon>Heliantheae alliance</taxon>
        <taxon>Heliantheae</taxon>
        <taxon>Ambrosia</taxon>
    </lineage>
</organism>
<proteinExistence type="predicted"/>
<name>A0AAD5CBX3_AMBAR</name>
<accession>A0AAD5CBX3</accession>
<dbReference type="EMBL" id="JAMZMK010008958">
    <property type="protein sequence ID" value="KAI7737779.1"/>
    <property type="molecule type" value="Genomic_DNA"/>
</dbReference>
<keyword evidence="3" id="KW-1185">Reference proteome</keyword>
<gene>
    <name evidence="2" type="ORF">M8C21_013274</name>
</gene>
<dbReference type="Proteomes" id="UP001206925">
    <property type="component" value="Unassembled WGS sequence"/>
</dbReference>
<feature type="region of interest" description="Disordered" evidence="1">
    <location>
        <begin position="1"/>
        <end position="38"/>
    </location>
</feature>
<sequence length="96" mass="10817">MKIEAQDLSGMTPETAKEGTSNVQAVPEVDGTDEDHEEDVNLIRGLVLAISNLYESTSYVNESHPILHHVNRLQKPYKSGEDIHKQGRLSEYNRLE</sequence>
<evidence type="ECO:0000313" key="3">
    <source>
        <dbReference type="Proteomes" id="UP001206925"/>
    </source>
</evidence>
<evidence type="ECO:0000256" key="1">
    <source>
        <dbReference type="SAM" id="MobiDB-lite"/>
    </source>
</evidence>